<evidence type="ECO:0000256" key="4">
    <source>
        <dbReference type="ARBA" id="ARBA00022701"/>
    </source>
</evidence>
<keyword evidence="6" id="KW-0802">TPR repeat</keyword>
<proteinExistence type="inferred from homology"/>
<evidence type="ECO:0000256" key="7">
    <source>
        <dbReference type="ARBA" id="ARBA00023054"/>
    </source>
</evidence>
<reference evidence="12 13" key="1">
    <citation type="submission" date="2019-02" db="EMBL/GenBank/DDBJ databases">
        <title>Deep-cultivation of Planctomycetes and their phenomic and genomic characterization uncovers novel biology.</title>
        <authorList>
            <person name="Wiegand S."/>
            <person name="Jogler M."/>
            <person name="Boedeker C."/>
            <person name="Pinto D."/>
            <person name="Vollmers J."/>
            <person name="Rivas-Marin E."/>
            <person name="Kohn T."/>
            <person name="Peeters S.H."/>
            <person name="Heuer A."/>
            <person name="Rast P."/>
            <person name="Oberbeckmann S."/>
            <person name="Bunk B."/>
            <person name="Jeske O."/>
            <person name="Meyerdierks A."/>
            <person name="Storesund J.E."/>
            <person name="Kallscheuer N."/>
            <person name="Luecker S."/>
            <person name="Lage O.M."/>
            <person name="Pohl T."/>
            <person name="Merkel B.J."/>
            <person name="Hornburger P."/>
            <person name="Mueller R.-W."/>
            <person name="Bruemmer F."/>
            <person name="Labrenz M."/>
            <person name="Spormann A.M."/>
            <person name="Op Den Camp H."/>
            <person name="Overmann J."/>
            <person name="Amann R."/>
            <person name="Jetten M.S.M."/>
            <person name="Mascher T."/>
            <person name="Medema M.H."/>
            <person name="Devos D.P."/>
            <person name="Kaster A.-K."/>
            <person name="Ovreas L."/>
            <person name="Rohde M."/>
            <person name="Galperin M.Y."/>
            <person name="Jogler C."/>
        </authorList>
    </citation>
    <scope>NUCLEOTIDE SEQUENCE [LARGE SCALE GENOMIC DNA]</scope>
    <source>
        <strain evidence="12 13">Pla52n</strain>
    </source>
</reference>
<dbReference type="PRINTS" id="PR00381">
    <property type="entry name" value="KINESINLIGHT"/>
</dbReference>
<dbReference type="Gene3D" id="3.40.50.300">
    <property type="entry name" value="P-loop containing nucleotide triphosphate hydrolases"/>
    <property type="match status" value="1"/>
</dbReference>
<evidence type="ECO:0000256" key="2">
    <source>
        <dbReference type="ARBA" id="ARBA00009622"/>
    </source>
</evidence>
<dbReference type="RefSeq" id="WP_146522305.1">
    <property type="nucleotide sequence ID" value="NZ_CP151726.1"/>
</dbReference>
<comment type="subcellular location">
    <subcellularLocation>
        <location evidence="1">Cytoplasm</location>
        <location evidence="1">Cytoskeleton</location>
    </subcellularLocation>
</comment>
<feature type="domain" description="DUF7779" evidence="11">
    <location>
        <begin position="432"/>
        <end position="513"/>
    </location>
</feature>
<keyword evidence="9" id="KW-0206">Cytoskeleton</keyword>
<protein>
    <submittedName>
        <fullName evidence="12">Tetratricopeptide repeat protein</fullName>
    </submittedName>
</protein>
<dbReference type="SUPFAM" id="SSF52540">
    <property type="entry name" value="P-loop containing nucleoside triphosphate hydrolases"/>
    <property type="match status" value="1"/>
</dbReference>
<dbReference type="Proteomes" id="UP000320176">
    <property type="component" value="Unassembled WGS sequence"/>
</dbReference>
<evidence type="ECO:0000313" key="12">
    <source>
        <dbReference type="EMBL" id="TWT94435.1"/>
    </source>
</evidence>
<keyword evidence="13" id="KW-1185">Reference proteome</keyword>
<keyword evidence="7" id="KW-0175">Coiled coil</keyword>
<evidence type="ECO:0000259" key="10">
    <source>
        <dbReference type="Pfam" id="PF13271"/>
    </source>
</evidence>
<dbReference type="InterPro" id="IPR056681">
    <property type="entry name" value="DUF7779"/>
</dbReference>
<dbReference type="GO" id="GO:0019894">
    <property type="term" value="F:kinesin binding"/>
    <property type="evidence" value="ECO:0007669"/>
    <property type="project" value="TreeGrafter"/>
</dbReference>
<evidence type="ECO:0000256" key="1">
    <source>
        <dbReference type="ARBA" id="ARBA00004245"/>
    </source>
</evidence>
<keyword evidence="5" id="KW-0677">Repeat</keyword>
<dbReference type="Gene3D" id="1.25.40.10">
    <property type="entry name" value="Tetratricopeptide repeat domain"/>
    <property type="match status" value="2"/>
</dbReference>
<keyword evidence="4" id="KW-0493">Microtubule</keyword>
<dbReference type="PANTHER" id="PTHR45783:SF3">
    <property type="entry name" value="KINESIN LIGHT CHAIN"/>
    <property type="match status" value="1"/>
</dbReference>
<gene>
    <name evidence="12" type="ORF">Pla52n_52560</name>
</gene>
<dbReference type="OrthoDB" id="264998at2"/>
<dbReference type="SMART" id="SM00028">
    <property type="entry name" value="TPR"/>
    <property type="match status" value="6"/>
</dbReference>
<dbReference type="SUPFAM" id="SSF48452">
    <property type="entry name" value="TPR-like"/>
    <property type="match status" value="1"/>
</dbReference>
<accession>A0A5C6A4X5</accession>
<comment type="caution">
    <text evidence="12">The sequence shown here is derived from an EMBL/GenBank/DDBJ whole genome shotgun (WGS) entry which is preliminary data.</text>
</comment>
<dbReference type="InterPro" id="IPR011990">
    <property type="entry name" value="TPR-like_helical_dom_sf"/>
</dbReference>
<dbReference type="GO" id="GO:0005874">
    <property type="term" value="C:microtubule"/>
    <property type="evidence" value="ECO:0007669"/>
    <property type="project" value="UniProtKB-KW"/>
</dbReference>
<evidence type="ECO:0000313" key="13">
    <source>
        <dbReference type="Proteomes" id="UP000320176"/>
    </source>
</evidence>
<evidence type="ECO:0000256" key="3">
    <source>
        <dbReference type="ARBA" id="ARBA00022490"/>
    </source>
</evidence>
<feature type="domain" description="DUF4062" evidence="10">
    <location>
        <begin position="3"/>
        <end position="90"/>
    </location>
</feature>
<dbReference type="PANTHER" id="PTHR45783">
    <property type="entry name" value="KINESIN LIGHT CHAIN"/>
    <property type="match status" value="1"/>
</dbReference>
<dbReference type="InterPro" id="IPR019734">
    <property type="entry name" value="TPR_rpt"/>
</dbReference>
<evidence type="ECO:0000256" key="6">
    <source>
        <dbReference type="ARBA" id="ARBA00022803"/>
    </source>
</evidence>
<keyword evidence="3" id="KW-0963">Cytoplasm</keyword>
<dbReference type="Pfam" id="PF13424">
    <property type="entry name" value="TPR_12"/>
    <property type="match status" value="3"/>
</dbReference>
<dbReference type="InterPro" id="IPR025139">
    <property type="entry name" value="DUF4062"/>
</dbReference>
<evidence type="ECO:0000256" key="8">
    <source>
        <dbReference type="ARBA" id="ARBA00023175"/>
    </source>
</evidence>
<dbReference type="AlphaFoldDB" id="A0A5C6A4X5"/>
<dbReference type="EMBL" id="SJPN01000007">
    <property type="protein sequence ID" value="TWT94435.1"/>
    <property type="molecule type" value="Genomic_DNA"/>
</dbReference>
<dbReference type="GO" id="GO:0005871">
    <property type="term" value="C:kinesin complex"/>
    <property type="evidence" value="ECO:0007669"/>
    <property type="project" value="InterPro"/>
</dbReference>
<comment type="similarity">
    <text evidence="2">Belongs to the kinesin light chain family.</text>
</comment>
<dbReference type="Pfam" id="PF25000">
    <property type="entry name" value="DUF7779"/>
    <property type="match status" value="1"/>
</dbReference>
<sequence length="893" mass="100304">MPRIFISGTTRDLKSFREVVAQWANEHGHEPVVQDDFPVQSDYNTVVQMLRDKLAPCDAVIHLVGLFYGFEPTNRPDGELRRSYTQLEYELGRELRRQVFRFIARQDYVPDNHFSQTDEQAELQRLHRQRLMEGNEAWSATSRTTGNELYYEFSNHDELRKLLDKIEIKSTLAKPQNLPIVGSLFKGRDEFIKQLRSVLVDKPTHIAAVTAKQAIHGLGGIGKTRVALEYAKRYSHEYTALLFITADSPANLQRNLANLCGALVLNLPEKDAIEQEVQVAAALRWLREHSGWFLIVDNVDTPDVAVEVESLLQKLDSGHVVVTSRLSQWGDAVQELSLDVISEPAAQDFLLERTAGKRKSTPADEADALTLANLLGRLPLALEQAGAFIVKHHTGFRTYLDRWKQLEAKVLQWHDQRTMKYPASVATTWQTSFDRLTDDGRGLLNVLCWLAPDPIPLTMIEKVSSTDNEQPIDVETGIADLAEYSLLKWTDDQYHSVEVHRLVEEITRYRLPEPDRVAWLQRALRMVNDFVPAEPTCYDVRSWPTIYIPGQSHIAAVVQFADQMSGKALAAGSTPSVRLALTPRLMSCLAGYLKTRAAHQEAEPLTARVVNIFEQTYGEDHPSVAAALNNLAALFQATNRLAEAEPLMRRALAIDEQSYGAEHPDVAIDLNNLAALLQETNRPAEAEPLMRRALAIDEQSLGAEHSNVAIRLNNLAALLQETNRPAEAEQLYRRALAIDEQTYGAEHPDVARDLNNLAALLQAANRPAEAEQLYRRALAIDEQSFGAEHPRVATDLNNLAALLQATNRLAEAEPLMRRALAIDQQSYGARHPDVARDLNNLATLLQDTNRLAEAEPLMRRAVEIFQQSLGDQHPKTVTVRRNHALIVSVMDDQ</sequence>
<dbReference type="GO" id="GO:0005737">
    <property type="term" value="C:cytoplasm"/>
    <property type="evidence" value="ECO:0007669"/>
    <property type="project" value="TreeGrafter"/>
</dbReference>
<dbReference type="Pfam" id="PF13271">
    <property type="entry name" value="DUF4062"/>
    <property type="match status" value="1"/>
</dbReference>
<evidence type="ECO:0000259" key="11">
    <source>
        <dbReference type="Pfam" id="PF25000"/>
    </source>
</evidence>
<keyword evidence="8" id="KW-0505">Motor protein</keyword>
<dbReference type="InterPro" id="IPR027417">
    <property type="entry name" value="P-loop_NTPase"/>
</dbReference>
<dbReference type="InterPro" id="IPR002151">
    <property type="entry name" value="Kinesin_light"/>
</dbReference>
<dbReference type="Pfam" id="PF13374">
    <property type="entry name" value="TPR_10"/>
    <property type="match status" value="1"/>
</dbReference>
<evidence type="ECO:0000256" key="9">
    <source>
        <dbReference type="ARBA" id="ARBA00023212"/>
    </source>
</evidence>
<organism evidence="12 13">
    <name type="scientific">Stieleria varia</name>
    <dbReference type="NCBI Taxonomy" id="2528005"/>
    <lineage>
        <taxon>Bacteria</taxon>
        <taxon>Pseudomonadati</taxon>
        <taxon>Planctomycetota</taxon>
        <taxon>Planctomycetia</taxon>
        <taxon>Pirellulales</taxon>
        <taxon>Pirellulaceae</taxon>
        <taxon>Stieleria</taxon>
    </lineage>
</organism>
<dbReference type="GO" id="GO:0007018">
    <property type="term" value="P:microtubule-based movement"/>
    <property type="evidence" value="ECO:0007669"/>
    <property type="project" value="TreeGrafter"/>
</dbReference>
<name>A0A5C6A4X5_9BACT</name>
<evidence type="ECO:0000256" key="5">
    <source>
        <dbReference type="ARBA" id="ARBA00022737"/>
    </source>
</evidence>